<keyword evidence="1" id="KW-0472">Membrane</keyword>
<sequence>QSEVIKMNSNWINTIFDWCVNFLMNVATAIGTSYEALNVWIFVIIIPAAMGISILMNLYFIWKSVRHECVLREDNS</sequence>
<proteinExistence type="predicted"/>
<dbReference type="EMBL" id="UINC01080987">
    <property type="protein sequence ID" value="SVC24440.1"/>
    <property type="molecule type" value="Genomic_DNA"/>
</dbReference>
<dbReference type="AlphaFoldDB" id="A0A382KJ11"/>
<accession>A0A382KJ11</accession>
<protein>
    <submittedName>
        <fullName evidence="2">Uncharacterized protein</fullName>
    </submittedName>
</protein>
<feature type="transmembrane region" description="Helical" evidence="1">
    <location>
        <begin position="12"/>
        <end position="34"/>
    </location>
</feature>
<keyword evidence="1" id="KW-1133">Transmembrane helix</keyword>
<gene>
    <name evidence="2" type="ORF">METZ01_LOCUS277294</name>
</gene>
<evidence type="ECO:0000256" key="1">
    <source>
        <dbReference type="SAM" id="Phobius"/>
    </source>
</evidence>
<feature type="transmembrane region" description="Helical" evidence="1">
    <location>
        <begin position="40"/>
        <end position="62"/>
    </location>
</feature>
<feature type="non-terminal residue" evidence="2">
    <location>
        <position position="1"/>
    </location>
</feature>
<name>A0A382KJ11_9ZZZZ</name>
<organism evidence="2">
    <name type="scientific">marine metagenome</name>
    <dbReference type="NCBI Taxonomy" id="408172"/>
    <lineage>
        <taxon>unclassified sequences</taxon>
        <taxon>metagenomes</taxon>
        <taxon>ecological metagenomes</taxon>
    </lineage>
</organism>
<evidence type="ECO:0000313" key="2">
    <source>
        <dbReference type="EMBL" id="SVC24440.1"/>
    </source>
</evidence>
<keyword evidence="1" id="KW-0812">Transmembrane</keyword>
<reference evidence="2" key="1">
    <citation type="submission" date="2018-05" db="EMBL/GenBank/DDBJ databases">
        <authorList>
            <person name="Lanie J.A."/>
            <person name="Ng W.-L."/>
            <person name="Kazmierczak K.M."/>
            <person name="Andrzejewski T.M."/>
            <person name="Davidsen T.M."/>
            <person name="Wayne K.J."/>
            <person name="Tettelin H."/>
            <person name="Glass J.I."/>
            <person name="Rusch D."/>
            <person name="Podicherti R."/>
            <person name="Tsui H.-C.T."/>
            <person name="Winkler M.E."/>
        </authorList>
    </citation>
    <scope>NUCLEOTIDE SEQUENCE</scope>
</reference>